<comment type="caution">
    <text evidence="12">The sequence shown here is derived from an EMBL/GenBank/DDBJ whole genome shotgun (WGS) entry which is preliminary data.</text>
</comment>
<dbReference type="FunFam" id="3.50.7.10:FF:000004">
    <property type="entry name" value="T-complex protein 1 subunit zeta"/>
    <property type="match status" value="1"/>
</dbReference>
<dbReference type="PROSITE" id="PS00751">
    <property type="entry name" value="TCP1_2"/>
    <property type="match status" value="1"/>
</dbReference>
<dbReference type="InterPro" id="IPR002194">
    <property type="entry name" value="Chaperonin_TCP-1_CS"/>
</dbReference>
<sequence length="562" mass="60930">MSSSIQLLNPKAESFRRAQALQVNINAAQGLQSVLASNLGPKGTLKLLVDGSGALKLTKDGKVLLNEMQIQHPTAVMIARAATAQDEITGDGTTTVVLLVGELLKQAERFISEGIHPRVIVDGFDVAREESLRYLDEFKTKIETFDREFLLQIARSSLITKVNNDLADVLTPIVTDAVLTVKHDDQPLDLHMIEIITMQHGHSKETELIKGLVLDHGARHPDMPRRVENAHILILNVSLEYEKTEVNSGFFYSSAEQRDKLVASERKFVDEKLKKIIDLKNQVCGDSLNSDQGFVIINQKGIDPMSLDVLAKNGILALRRAKRRNMERLQLVCGGEAQNSVDDLIPQVLGYSGLVYENSIGEDKFTYVTENKDPRASTILIKGSNSHTLQQTKDAVRDGLRSVANVIKDKSVIPGAGAFWMSCNSHLLQDKKILKGKNKPGIQAFAESLLVVPKTLSANAGLDQLETISTCQDDILDGHVVGVDLKTGEPLDPTVEGIWDSYRVVRNAISSATGIASNLLLCDELLKAGRSSLKEGGGGAGGPQAPGGMPAGMPPMGAPGMM</sequence>
<keyword evidence="6 10" id="KW-0067">ATP-binding</keyword>
<dbReference type="NCBIfam" id="TIGR02347">
    <property type="entry name" value="chap_CCT_zeta"/>
    <property type="match status" value="1"/>
</dbReference>
<evidence type="ECO:0000313" key="12">
    <source>
        <dbReference type="EMBL" id="KAI5958642.1"/>
    </source>
</evidence>
<dbReference type="SUPFAM" id="SSF48592">
    <property type="entry name" value="GroEL equatorial domain-like"/>
    <property type="match status" value="1"/>
</dbReference>
<dbReference type="InterPro" id="IPR012722">
    <property type="entry name" value="Chap_CCT_zeta"/>
</dbReference>
<comment type="subunit">
    <text evidence="3">Heterooligomeric complex of about 850 to 900 kDa that forms two stacked rings, 12 to 16 nm in diameter.</text>
</comment>
<feature type="compositionally biased region" description="Pro residues" evidence="11">
    <location>
        <begin position="552"/>
        <end position="562"/>
    </location>
</feature>
<evidence type="ECO:0000256" key="9">
    <source>
        <dbReference type="ARBA" id="ARBA00044261"/>
    </source>
</evidence>
<dbReference type="RefSeq" id="XP_051609089.1">
    <property type="nucleotide sequence ID" value="XM_051751805.1"/>
</dbReference>
<evidence type="ECO:0000256" key="8">
    <source>
        <dbReference type="ARBA" id="ARBA00039582"/>
    </source>
</evidence>
<evidence type="ECO:0000256" key="11">
    <source>
        <dbReference type="SAM" id="MobiDB-lite"/>
    </source>
</evidence>
<proteinExistence type="inferred from homology"/>
<dbReference type="GeneID" id="76150546"/>
<evidence type="ECO:0000256" key="1">
    <source>
        <dbReference type="ARBA" id="ARBA00004496"/>
    </source>
</evidence>
<gene>
    <name evidence="12" type="ORF">KGF57_002487</name>
</gene>
<evidence type="ECO:0000256" key="10">
    <source>
        <dbReference type="RuleBase" id="RU004187"/>
    </source>
</evidence>
<dbReference type="GO" id="GO:0016887">
    <property type="term" value="F:ATP hydrolysis activity"/>
    <property type="evidence" value="ECO:0007669"/>
    <property type="project" value="InterPro"/>
</dbReference>
<dbReference type="Proteomes" id="UP001204833">
    <property type="component" value="Unassembled WGS sequence"/>
</dbReference>
<dbReference type="Gene3D" id="3.50.7.10">
    <property type="entry name" value="GroEL"/>
    <property type="match status" value="1"/>
</dbReference>
<dbReference type="InterPro" id="IPR017998">
    <property type="entry name" value="Chaperone_TCP-1"/>
</dbReference>
<evidence type="ECO:0000256" key="3">
    <source>
        <dbReference type="ARBA" id="ARBA00011531"/>
    </source>
</evidence>
<dbReference type="PRINTS" id="PR00304">
    <property type="entry name" value="TCOMPLEXTCP1"/>
</dbReference>
<accession>A0AAD5FYR4</accession>
<dbReference type="InterPro" id="IPR053374">
    <property type="entry name" value="TCP-1_chaperonin"/>
</dbReference>
<evidence type="ECO:0000256" key="7">
    <source>
        <dbReference type="ARBA" id="ARBA00023186"/>
    </source>
</evidence>
<dbReference type="SUPFAM" id="SSF52029">
    <property type="entry name" value="GroEL apical domain-like"/>
    <property type="match status" value="1"/>
</dbReference>
<dbReference type="EMBL" id="JAIHNG010000116">
    <property type="protein sequence ID" value="KAI5958642.1"/>
    <property type="molecule type" value="Genomic_DNA"/>
</dbReference>
<keyword evidence="5 10" id="KW-0547">Nucleotide-binding</keyword>
<dbReference type="PANTHER" id="PTHR11353">
    <property type="entry name" value="CHAPERONIN"/>
    <property type="match status" value="1"/>
</dbReference>
<feature type="region of interest" description="Disordered" evidence="11">
    <location>
        <begin position="534"/>
        <end position="562"/>
    </location>
</feature>
<dbReference type="GO" id="GO:0051082">
    <property type="term" value="F:unfolded protein binding"/>
    <property type="evidence" value="ECO:0007669"/>
    <property type="project" value="InterPro"/>
</dbReference>
<reference evidence="12 13" key="1">
    <citation type="journal article" date="2022" name="DNA Res.">
        <title>Genome analysis of five recently described species of the CUG-Ser clade uncovers Candida theae as a new hybrid lineage with pathogenic potential in the Candida parapsilosis species complex.</title>
        <authorList>
            <person name="Mixao V."/>
            <person name="Del Olmo V."/>
            <person name="Hegedusova E."/>
            <person name="Saus E."/>
            <person name="Pryszcz L."/>
            <person name="Cillingova A."/>
            <person name="Nosek J."/>
            <person name="Gabaldon T."/>
        </authorList>
    </citation>
    <scope>NUCLEOTIDE SEQUENCE [LARGE SCALE GENOMIC DNA]</scope>
    <source>
        <strain evidence="12 13">CBS 12239</strain>
    </source>
</reference>
<comment type="similarity">
    <text evidence="2 10">Belongs to the TCP-1 chaperonin family.</text>
</comment>
<dbReference type="PROSITE" id="PS00995">
    <property type="entry name" value="TCP1_3"/>
    <property type="match status" value="1"/>
</dbReference>
<feature type="compositionally biased region" description="Gly residues" evidence="11">
    <location>
        <begin position="535"/>
        <end position="545"/>
    </location>
</feature>
<dbReference type="InterPro" id="IPR027409">
    <property type="entry name" value="GroEL-like_apical_dom_sf"/>
</dbReference>
<dbReference type="NCBIfam" id="NF041083">
    <property type="entry name" value="thermosome_beta"/>
    <property type="match status" value="1"/>
</dbReference>
<keyword evidence="13" id="KW-1185">Reference proteome</keyword>
<comment type="subcellular location">
    <subcellularLocation>
        <location evidence="1">Cytoplasm</location>
    </subcellularLocation>
</comment>
<name>A0AAD5FYR4_9ASCO</name>
<dbReference type="InterPro" id="IPR027410">
    <property type="entry name" value="TCP-1-like_intermed_sf"/>
</dbReference>
<evidence type="ECO:0000313" key="13">
    <source>
        <dbReference type="Proteomes" id="UP001204833"/>
    </source>
</evidence>
<dbReference type="SUPFAM" id="SSF54849">
    <property type="entry name" value="GroEL-intermediate domain like"/>
    <property type="match status" value="1"/>
</dbReference>
<evidence type="ECO:0000256" key="4">
    <source>
        <dbReference type="ARBA" id="ARBA00022490"/>
    </source>
</evidence>
<dbReference type="GO" id="GO:0140662">
    <property type="term" value="F:ATP-dependent protein folding chaperone"/>
    <property type="evidence" value="ECO:0007669"/>
    <property type="project" value="InterPro"/>
</dbReference>
<dbReference type="Gene3D" id="3.30.260.10">
    <property type="entry name" value="TCP-1-like chaperonin intermediate domain"/>
    <property type="match status" value="1"/>
</dbReference>
<dbReference type="CDD" id="cd03342">
    <property type="entry name" value="TCP1_zeta"/>
    <property type="match status" value="1"/>
</dbReference>
<keyword evidence="7 10" id="KW-0143">Chaperone</keyword>
<dbReference type="Gene3D" id="1.10.560.10">
    <property type="entry name" value="GroEL-like equatorial domain"/>
    <property type="match status" value="1"/>
</dbReference>
<protein>
    <recommendedName>
        <fullName evidence="8">T-complex protein 1 subunit zeta</fullName>
    </recommendedName>
    <alternativeName>
        <fullName evidence="9">CCT-zeta</fullName>
    </alternativeName>
</protein>
<dbReference type="AlphaFoldDB" id="A0AAD5FYR4"/>
<evidence type="ECO:0000256" key="6">
    <source>
        <dbReference type="ARBA" id="ARBA00022840"/>
    </source>
</evidence>
<dbReference type="FunFam" id="1.10.560.10:FF:000058">
    <property type="entry name" value="T-complex protein 1 subunit zeta"/>
    <property type="match status" value="1"/>
</dbReference>
<dbReference type="GO" id="GO:0005832">
    <property type="term" value="C:chaperonin-containing T-complex"/>
    <property type="evidence" value="ECO:0007669"/>
    <property type="project" value="UniProtKB-ARBA"/>
</dbReference>
<keyword evidence="4" id="KW-0963">Cytoplasm</keyword>
<dbReference type="Pfam" id="PF00118">
    <property type="entry name" value="Cpn60_TCP1"/>
    <property type="match status" value="1"/>
</dbReference>
<organism evidence="12 13">
    <name type="scientific">Candida theae</name>
    <dbReference type="NCBI Taxonomy" id="1198502"/>
    <lineage>
        <taxon>Eukaryota</taxon>
        <taxon>Fungi</taxon>
        <taxon>Dikarya</taxon>
        <taxon>Ascomycota</taxon>
        <taxon>Saccharomycotina</taxon>
        <taxon>Pichiomycetes</taxon>
        <taxon>Debaryomycetaceae</taxon>
        <taxon>Candida/Lodderomyces clade</taxon>
        <taxon>Candida</taxon>
    </lineage>
</organism>
<evidence type="ECO:0000256" key="2">
    <source>
        <dbReference type="ARBA" id="ARBA00008020"/>
    </source>
</evidence>
<evidence type="ECO:0000256" key="5">
    <source>
        <dbReference type="ARBA" id="ARBA00022741"/>
    </source>
</evidence>
<dbReference type="InterPro" id="IPR002423">
    <property type="entry name" value="Cpn60/GroEL/TCP-1"/>
</dbReference>
<dbReference type="InterPro" id="IPR027413">
    <property type="entry name" value="GROEL-like_equatorial_sf"/>
</dbReference>
<dbReference type="GO" id="GO:0005524">
    <property type="term" value="F:ATP binding"/>
    <property type="evidence" value="ECO:0007669"/>
    <property type="project" value="UniProtKB-KW"/>
</dbReference>